<evidence type="ECO:0000256" key="4">
    <source>
        <dbReference type="ARBA" id="ARBA00022777"/>
    </source>
</evidence>
<proteinExistence type="predicted"/>
<dbReference type="GO" id="GO:0004674">
    <property type="term" value="F:protein serine/threonine kinase activity"/>
    <property type="evidence" value="ECO:0007669"/>
    <property type="project" value="UniProtKB-KW"/>
</dbReference>
<evidence type="ECO:0000256" key="2">
    <source>
        <dbReference type="ARBA" id="ARBA00022679"/>
    </source>
</evidence>
<evidence type="ECO:0000313" key="8">
    <source>
        <dbReference type="Proteomes" id="UP000261520"/>
    </source>
</evidence>
<dbReference type="Gene3D" id="1.10.510.10">
    <property type="entry name" value="Transferase(Phosphotransferase) domain 1"/>
    <property type="match status" value="1"/>
</dbReference>
<reference evidence="7" key="1">
    <citation type="submission" date="2025-08" db="UniProtKB">
        <authorList>
            <consortium name="Ensembl"/>
        </authorList>
    </citation>
    <scope>IDENTIFICATION</scope>
</reference>
<keyword evidence="1" id="KW-0723">Serine/threonine-protein kinase</keyword>
<dbReference type="PROSITE" id="PS51285">
    <property type="entry name" value="AGC_KINASE_CTER"/>
    <property type="match status" value="1"/>
</dbReference>
<dbReference type="PANTHER" id="PTHR24353:SF155">
    <property type="match status" value="1"/>
</dbReference>
<sequence length="107" mass="12758">MKIYTSILRGVEKVDFPKKIRKRAEDLIRRLCRLNPMERLGNNKNGINDIKKHKWFQGFNWDGLRRRQLVSPLWRQVSGPTDHSHFDVFPPDTDMPPVELLGWDQDF</sequence>
<dbReference type="SMART" id="SM00133">
    <property type="entry name" value="S_TK_X"/>
    <property type="match status" value="1"/>
</dbReference>
<keyword evidence="5" id="KW-0067">ATP-binding</keyword>
<evidence type="ECO:0000256" key="1">
    <source>
        <dbReference type="ARBA" id="ARBA00022527"/>
    </source>
</evidence>
<organism evidence="7 8">
    <name type="scientific">Periophthalmus magnuspinnatus</name>
    <dbReference type="NCBI Taxonomy" id="409849"/>
    <lineage>
        <taxon>Eukaryota</taxon>
        <taxon>Metazoa</taxon>
        <taxon>Chordata</taxon>
        <taxon>Craniata</taxon>
        <taxon>Vertebrata</taxon>
        <taxon>Euteleostomi</taxon>
        <taxon>Actinopterygii</taxon>
        <taxon>Neopterygii</taxon>
        <taxon>Teleostei</taxon>
        <taxon>Neoteleostei</taxon>
        <taxon>Acanthomorphata</taxon>
        <taxon>Gobiaria</taxon>
        <taxon>Gobiiformes</taxon>
        <taxon>Gobioidei</taxon>
        <taxon>Gobiidae</taxon>
        <taxon>Oxudercinae</taxon>
        <taxon>Periophthalmus</taxon>
    </lineage>
</organism>
<accession>A0A3B4A662</accession>
<reference evidence="7" key="2">
    <citation type="submission" date="2025-09" db="UniProtKB">
        <authorList>
            <consortium name="Ensembl"/>
        </authorList>
    </citation>
    <scope>IDENTIFICATION</scope>
</reference>
<dbReference type="STRING" id="409849.ENSPMGP00000012114"/>
<keyword evidence="4" id="KW-0418">Kinase</keyword>
<dbReference type="Ensembl" id="ENSPMGT00000012929.1">
    <property type="protein sequence ID" value="ENSPMGP00000012114.1"/>
    <property type="gene ID" value="ENSPMGG00000010014.1"/>
</dbReference>
<keyword evidence="2" id="KW-0808">Transferase</keyword>
<dbReference type="PANTHER" id="PTHR24353">
    <property type="entry name" value="CYCLIC NUCLEOTIDE-DEPENDENT PROTEIN KINASE"/>
    <property type="match status" value="1"/>
</dbReference>
<feature type="domain" description="AGC-kinase C-terminal" evidence="6">
    <location>
        <begin position="57"/>
        <end position="107"/>
    </location>
</feature>
<protein>
    <recommendedName>
        <fullName evidence="6">AGC-kinase C-terminal domain-containing protein</fullName>
    </recommendedName>
</protein>
<dbReference type="GO" id="GO:0005524">
    <property type="term" value="F:ATP binding"/>
    <property type="evidence" value="ECO:0007669"/>
    <property type="project" value="UniProtKB-KW"/>
</dbReference>
<keyword evidence="3" id="KW-0547">Nucleotide-binding</keyword>
<dbReference type="Gene3D" id="3.30.200.20">
    <property type="entry name" value="Phosphorylase Kinase, domain 1"/>
    <property type="match status" value="1"/>
</dbReference>
<dbReference type="SUPFAM" id="SSF56112">
    <property type="entry name" value="Protein kinase-like (PK-like)"/>
    <property type="match status" value="1"/>
</dbReference>
<keyword evidence="8" id="KW-1185">Reference proteome</keyword>
<dbReference type="Proteomes" id="UP000261520">
    <property type="component" value="Unplaced"/>
</dbReference>
<evidence type="ECO:0000256" key="3">
    <source>
        <dbReference type="ARBA" id="ARBA00022741"/>
    </source>
</evidence>
<dbReference type="InterPro" id="IPR011009">
    <property type="entry name" value="Kinase-like_dom_sf"/>
</dbReference>
<evidence type="ECO:0000313" key="7">
    <source>
        <dbReference type="Ensembl" id="ENSPMGP00000012114.1"/>
    </source>
</evidence>
<name>A0A3B4A662_9GOBI</name>
<dbReference type="InterPro" id="IPR000961">
    <property type="entry name" value="AGC-kinase_C"/>
</dbReference>
<evidence type="ECO:0000256" key="5">
    <source>
        <dbReference type="ARBA" id="ARBA00022840"/>
    </source>
</evidence>
<evidence type="ECO:0000259" key="6">
    <source>
        <dbReference type="PROSITE" id="PS51285"/>
    </source>
</evidence>
<dbReference type="AlphaFoldDB" id="A0A3B4A662"/>